<proteinExistence type="predicted"/>
<protein>
    <submittedName>
        <fullName evidence="1">Uncharacterized protein</fullName>
    </submittedName>
</protein>
<accession>A0AAD3Y8Y7</accession>
<evidence type="ECO:0000313" key="2">
    <source>
        <dbReference type="Proteomes" id="UP001279734"/>
    </source>
</evidence>
<organism evidence="1 2">
    <name type="scientific">Nepenthes gracilis</name>
    <name type="common">Slender pitcher plant</name>
    <dbReference type="NCBI Taxonomy" id="150966"/>
    <lineage>
        <taxon>Eukaryota</taxon>
        <taxon>Viridiplantae</taxon>
        <taxon>Streptophyta</taxon>
        <taxon>Embryophyta</taxon>
        <taxon>Tracheophyta</taxon>
        <taxon>Spermatophyta</taxon>
        <taxon>Magnoliopsida</taxon>
        <taxon>eudicotyledons</taxon>
        <taxon>Gunneridae</taxon>
        <taxon>Pentapetalae</taxon>
        <taxon>Caryophyllales</taxon>
        <taxon>Nepenthaceae</taxon>
        <taxon>Nepenthes</taxon>
    </lineage>
</organism>
<reference evidence="1" key="1">
    <citation type="submission" date="2023-05" db="EMBL/GenBank/DDBJ databases">
        <title>Nepenthes gracilis genome sequencing.</title>
        <authorList>
            <person name="Fukushima K."/>
        </authorList>
    </citation>
    <scope>NUCLEOTIDE SEQUENCE</scope>
    <source>
        <strain evidence="1">SING2019-196</strain>
    </source>
</reference>
<dbReference type="AlphaFoldDB" id="A0AAD3Y8Y7"/>
<name>A0AAD3Y8Y7_NEPGR</name>
<sequence length="69" mass="7477">MLPSTDDKERLRLQVLSRPSITAAIRVGSSQIDTEATWWLAGGRMRSGGLEVIEDEVQHTAGLSEAAPD</sequence>
<comment type="caution">
    <text evidence="1">The sequence shown here is derived from an EMBL/GenBank/DDBJ whole genome shotgun (WGS) entry which is preliminary data.</text>
</comment>
<dbReference type="EMBL" id="BSYO01000040">
    <property type="protein sequence ID" value="GMH31561.1"/>
    <property type="molecule type" value="Genomic_DNA"/>
</dbReference>
<dbReference type="Proteomes" id="UP001279734">
    <property type="component" value="Unassembled WGS sequence"/>
</dbReference>
<keyword evidence="2" id="KW-1185">Reference proteome</keyword>
<evidence type="ECO:0000313" key="1">
    <source>
        <dbReference type="EMBL" id="GMH31561.1"/>
    </source>
</evidence>
<gene>
    <name evidence="1" type="ORF">Nepgr_033405</name>
</gene>